<evidence type="ECO:0000313" key="2">
    <source>
        <dbReference type="EMBL" id="GAQ92267.1"/>
    </source>
</evidence>
<accession>A0A1Y1IUA8</accession>
<keyword evidence="3" id="KW-1185">Reference proteome</keyword>
<proteinExistence type="predicted"/>
<evidence type="ECO:0000259" key="1">
    <source>
        <dbReference type="Pfam" id="PF22936"/>
    </source>
</evidence>
<feature type="domain" description="Retrovirus-related Pol polyprotein from transposon TNT 1-94-like beta-barrel" evidence="1">
    <location>
        <begin position="180"/>
        <end position="244"/>
    </location>
</feature>
<reference evidence="2 3" key="1">
    <citation type="journal article" date="2014" name="Nat. Commun.">
        <title>Klebsormidium flaccidum genome reveals primary factors for plant terrestrial adaptation.</title>
        <authorList>
            <person name="Hori K."/>
            <person name="Maruyama F."/>
            <person name="Fujisawa T."/>
            <person name="Togashi T."/>
            <person name="Yamamoto N."/>
            <person name="Seo M."/>
            <person name="Sato S."/>
            <person name="Yamada T."/>
            <person name="Mori H."/>
            <person name="Tajima N."/>
            <person name="Moriyama T."/>
            <person name="Ikeuchi M."/>
            <person name="Watanabe M."/>
            <person name="Wada H."/>
            <person name="Kobayashi K."/>
            <person name="Saito M."/>
            <person name="Masuda T."/>
            <person name="Sasaki-Sekimoto Y."/>
            <person name="Mashiguchi K."/>
            <person name="Awai K."/>
            <person name="Shimojima M."/>
            <person name="Masuda S."/>
            <person name="Iwai M."/>
            <person name="Nobusawa T."/>
            <person name="Narise T."/>
            <person name="Kondo S."/>
            <person name="Saito H."/>
            <person name="Sato R."/>
            <person name="Murakawa M."/>
            <person name="Ihara Y."/>
            <person name="Oshima-Yamada Y."/>
            <person name="Ohtaka K."/>
            <person name="Satoh M."/>
            <person name="Sonobe K."/>
            <person name="Ishii M."/>
            <person name="Ohtani R."/>
            <person name="Kanamori-Sato M."/>
            <person name="Honoki R."/>
            <person name="Miyazaki D."/>
            <person name="Mochizuki H."/>
            <person name="Umetsu J."/>
            <person name="Higashi K."/>
            <person name="Shibata D."/>
            <person name="Kamiya Y."/>
            <person name="Sato N."/>
            <person name="Nakamura Y."/>
            <person name="Tabata S."/>
            <person name="Ida S."/>
            <person name="Kurokawa K."/>
            <person name="Ohta H."/>
        </authorList>
    </citation>
    <scope>NUCLEOTIDE SEQUENCE [LARGE SCALE GENOMIC DNA]</scope>
    <source>
        <strain evidence="2 3">NIES-2285</strain>
    </source>
</reference>
<dbReference type="Pfam" id="PF22936">
    <property type="entry name" value="Pol_BBD"/>
    <property type="match status" value="1"/>
</dbReference>
<dbReference type="Proteomes" id="UP000054558">
    <property type="component" value="Unassembled WGS sequence"/>
</dbReference>
<evidence type="ECO:0000313" key="3">
    <source>
        <dbReference type="Proteomes" id="UP000054558"/>
    </source>
</evidence>
<organism evidence="2 3">
    <name type="scientific">Klebsormidium nitens</name>
    <name type="common">Green alga</name>
    <name type="synonym">Ulothrix nitens</name>
    <dbReference type="NCBI Taxonomy" id="105231"/>
    <lineage>
        <taxon>Eukaryota</taxon>
        <taxon>Viridiplantae</taxon>
        <taxon>Streptophyta</taxon>
        <taxon>Klebsormidiophyceae</taxon>
        <taxon>Klebsormidiales</taxon>
        <taxon>Klebsormidiaceae</taxon>
        <taxon>Klebsormidium</taxon>
    </lineage>
</organism>
<dbReference type="EMBL" id="DF237910">
    <property type="protein sequence ID" value="GAQ92267.1"/>
    <property type="molecule type" value="Genomic_DNA"/>
</dbReference>
<gene>
    <name evidence="2" type="ORF">KFL_009610020</name>
</gene>
<sequence>MQSGESVAAYRGRAQDLYRDLLAARSDVKPDDLSFSVLADLSSRFEGVGTVLTTTKEELGKVEELLSTLQVFEQRHGVFGERNSGPRVRQRRWPTWPRVATLPARTRVARERLPWLATGVESWGTLRESAGPGLDSQRSSNRGRSAVARTFSEGLPKEGGYRGLARVAFVVGERAETGRWIVDSGPSQRMTGVKSSFSTSEMLGPGTRAIKFGNKGFLEVARVGTMELRCGTPSEERVNLLREVAEVCEVYMDREVMLRAEENAKEISVICQPRATWEDTCLHVREGETPVLWHRRLEHAGYESFAKRVEERAVRVVGVKAETFQEEKPSCASFASWGSKPGSRFPWSRTPKRIRSHSSSCTWTCAAHAGDVKEGE</sequence>
<dbReference type="AlphaFoldDB" id="A0A1Y1IUA8"/>
<protein>
    <recommendedName>
        <fullName evidence="1">Retrovirus-related Pol polyprotein from transposon TNT 1-94-like beta-barrel domain-containing protein</fullName>
    </recommendedName>
</protein>
<dbReference type="InterPro" id="IPR054722">
    <property type="entry name" value="PolX-like_BBD"/>
</dbReference>
<name>A0A1Y1IUA8_KLENI</name>